<sequence>MSKKIVIGGNQSQGFQYVYHRIIGDGHCFVNCYLESCSPTYLNCSNTSDKSKISRKLRIDFANYLMSDSKKTSEEISERLGFLNPSTMSKFLRLDQDQSSIVSLQDHCSNFNGNNADEIYSLILSSRYKTKNGVDVTIEYLHDLYKKDHRLTLAESDGAKPEDYGYGRLPITIRYYESVEAILPYKDLLKSIATLLSPFEFLNQMESTLIANYIGINATSFVLGLGYTQILDLVPRRESCPELLLINIGNVHWNMVRLEMNGNNQLILMGVPYSTKKSIYDVLKKLYEDRIL</sequence>
<reference evidence="1" key="1">
    <citation type="journal article" date="2020" name="Nature">
        <title>Giant virus diversity and host interactions through global metagenomics.</title>
        <authorList>
            <person name="Schulz F."/>
            <person name="Roux S."/>
            <person name="Paez-Espino D."/>
            <person name="Jungbluth S."/>
            <person name="Walsh D.A."/>
            <person name="Denef V.J."/>
            <person name="McMahon K.D."/>
            <person name="Konstantinidis K.T."/>
            <person name="Eloe-Fadrosh E.A."/>
            <person name="Kyrpides N.C."/>
            <person name="Woyke T."/>
        </authorList>
    </citation>
    <scope>NUCLEOTIDE SEQUENCE</scope>
    <source>
        <strain evidence="1">GVMAG-M-3300010160-4</strain>
    </source>
</reference>
<accession>A0A6C0BE91</accession>
<proteinExistence type="predicted"/>
<dbReference type="EMBL" id="MN739125">
    <property type="protein sequence ID" value="QHS90081.1"/>
    <property type="molecule type" value="Genomic_DNA"/>
</dbReference>
<name>A0A6C0BE91_9ZZZZ</name>
<dbReference type="AlphaFoldDB" id="A0A6C0BE91"/>
<organism evidence="1">
    <name type="scientific">viral metagenome</name>
    <dbReference type="NCBI Taxonomy" id="1070528"/>
    <lineage>
        <taxon>unclassified sequences</taxon>
        <taxon>metagenomes</taxon>
        <taxon>organismal metagenomes</taxon>
    </lineage>
</organism>
<protein>
    <submittedName>
        <fullName evidence="1">Uncharacterized protein</fullName>
    </submittedName>
</protein>
<evidence type="ECO:0000313" key="1">
    <source>
        <dbReference type="EMBL" id="QHS90081.1"/>
    </source>
</evidence>